<feature type="domain" description="p-hydroxybenzoic acid efflux pump subunit AaeA-like beta-barrel" evidence="9">
    <location>
        <begin position="191"/>
        <end position="287"/>
    </location>
</feature>
<evidence type="ECO:0000313" key="11">
    <source>
        <dbReference type="Proteomes" id="UP000249065"/>
    </source>
</evidence>
<evidence type="ECO:0000313" key="10">
    <source>
        <dbReference type="EMBL" id="RAI60944.1"/>
    </source>
</evidence>
<dbReference type="NCBIfam" id="TIGR01730">
    <property type="entry name" value="RND_mfp"/>
    <property type="match status" value="1"/>
</dbReference>
<reference evidence="11" key="1">
    <citation type="submission" date="2018-06" db="EMBL/GenBank/DDBJ databases">
        <authorList>
            <person name="Khan S.A."/>
        </authorList>
    </citation>
    <scope>NUCLEOTIDE SEQUENCE [LARGE SCALE GENOMIC DNA]</scope>
    <source>
        <strain evidence="11">DB-1506</strain>
    </source>
</reference>
<dbReference type="InterPro" id="IPR058624">
    <property type="entry name" value="MdtA-like_HH"/>
</dbReference>
<evidence type="ECO:0000259" key="7">
    <source>
        <dbReference type="Pfam" id="PF25876"/>
    </source>
</evidence>
<keyword evidence="4 6" id="KW-1133">Transmembrane helix</keyword>
<evidence type="ECO:0000256" key="4">
    <source>
        <dbReference type="ARBA" id="ARBA00022989"/>
    </source>
</evidence>
<evidence type="ECO:0000256" key="1">
    <source>
        <dbReference type="ARBA" id="ARBA00004167"/>
    </source>
</evidence>
<dbReference type="Gene3D" id="1.10.287.470">
    <property type="entry name" value="Helix hairpin bin"/>
    <property type="match status" value="1"/>
</dbReference>
<dbReference type="GO" id="GO:0022857">
    <property type="term" value="F:transmembrane transporter activity"/>
    <property type="evidence" value="ECO:0007669"/>
    <property type="project" value="InterPro"/>
</dbReference>
<feature type="domain" description="Multidrug resistance protein MdtA-like alpha-helical hairpin" evidence="7">
    <location>
        <begin position="88"/>
        <end position="154"/>
    </location>
</feature>
<dbReference type="InterPro" id="IPR050393">
    <property type="entry name" value="MFP_Efflux_Pump"/>
</dbReference>
<keyword evidence="3 6" id="KW-0812">Transmembrane</keyword>
<dbReference type="Pfam" id="PF25917">
    <property type="entry name" value="BSH_RND"/>
    <property type="match status" value="1"/>
</dbReference>
<evidence type="ECO:0000256" key="2">
    <source>
        <dbReference type="ARBA" id="ARBA00009477"/>
    </source>
</evidence>
<proteinExistence type="inferred from homology"/>
<evidence type="ECO:0000259" key="9">
    <source>
        <dbReference type="Pfam" id="PF25963"/>
    </source>
</evidence>
<dbReference type="AlphaFoldDB" id="A0A327MFW2"/>
<dbReference type="SUPFAM" id="SSF111369">
    <property type="entry name" value="HlyD-like secretion proteins"/>
    <property type="match status" value="1"/>
</dbReference>
<dbReference type="Proteomes" id="UP000249065">
    <property type="component" value="Unassembled WGS sequence"/>
</dbReference>
<dbReference type="Gene3D" id="2.40.30.170">
    <property type="match status" value="1"/>
</dbReference>
<keyword evidence="11" id="KW-1185">Reference proteome</keyword>
<dbReference type="PANTHER" id="PTHR30367:SF12">
    <property type="entry name" value="P-HYDROXYBENZOIC ACID EFFLUX PUMP SUBUNIT AAEA"/>
    <property type="match status" value="1"/>
</dbReference>
<dbReference type="Pfam" id="PF25963">
    <property type="entry name" value="Beta-barrel_AAEA"/>
    <property type="match status" value="1"/>
</dbReference>
<name>A0A327MFW2_9PROT</name>
<accession>A0A327MFW2</accession>
<dbReference type="Pfam" id="PF25876">
    <property type="entry name" value="HH_MFP_RND"/>
    <property type="match status" value="1"/>
</dbReference>
<feature type="transmembrane region" description="Helical" evidence="6">
    <location>
        <begin position="12"/>
        <end position="30"/>
    </location>
</feature>
<feature type="domain" description="Multidrug resistance protein MdtA-like barrel-sandwich hybrid" evidence="8">
    <location>
        <begin position="47"/>
        <end position="187"/>
    </location>
</feature>
<dbReference type="RefSeq" id="WP_111468056.1">
    <property type="nucleotide sequence ID" value="NZ_QLIX01000001.1"/>
</dbReference>
<dbReference type="InterPro" id="IPR058625">
    <property type="entry name" value="MdtA-like_BSH"/>
</dbReference>
<evidence type="ECO:0000256" key="3">
    <source>
        <dbReference type="ARBA" id="ARBA00022692"/>
    </source>
</evidence>
<dbReference type="GO" id="GO:0016020">
    <property type="term" value="C:membrane"/>
    <property type="evidence" value="ECO:0007669"/>
    <property type="project" value="InterPro"/>
</dbReference>
<dbReference type="InterPro" id="IPR006143">
    <property type="entry name" value="RND_pump_MFP"/>
</dbReference>
<dbReference type="PANTHER" id="PTHR30367">
    <property type="entry name" value="P-HYDROXYBENZOIC ACID EFFLUX PUMP SUBUNIT AAEA-RELATED"/>
    <property type="match status" value="1"/>
</dbReference>
<gene>
    <name evidence="10" type="ORF">DOO78_02085</name>
</gene>
<organism evidence="10 11">
    <name type="scientific">Roseicella frigidaeris</name>
    <dbReference type="NCBI Taxonomy" id="2230885"/>
    <lineage>
        <taxon>Bacteria</taxon>
        <taxon>Pseudomonadati</taxon>
        <taxon>Pseudomonadota</taxon>
        <taxon>Alphaproteobacteria</taxon>
        <taxon>Acetobacterales</taxon>
        <taxon>Roseomonadaceae</taxon>
        <taxon>Roseicella</taxon>
    </lineage>
</organism>
<dbReference type="OrthoDB" id="9811754at2"/>
<dbReference type="InterPro" id="IPR058634">
    <property type="entry name" value="AaeA-lik-b-barrel"/>
</dbReference>
<evidence type="ECO:0000259" key="8">
    <source>
        <dbReference type="Pfam" id="PF25917"/>
    </source>
</evidence>
<evidence type="ECO:0000256" key="6">
    <source>
        <dbReference type="SAM" id="Phobius"/>
    </source>
</evidence>
<comment type="similarity">
    <text evidence="2">Belongs to the membrane fusion protein (MFP) (TC 8.A.1) family.</text>
</comment>
<protein>
    <submittedName>
        <fullName evidence="10">Efflux transporter periplasmic adaptor subunit</fullName>
    </submittedName>
</protein>
<sequence length="301" mass="32782">MTKPLAAHAGRILLTVAMLACALLLGHHMWDYYMNAPWTRDGRVRAEIVRIAPDVSGLVSEVLVEDNQRVRPGEVLFRIDPRRFELALRQAEADVADGAAALEMAVRDRERARQLINVAVSQQARERAETAVTRAEAAHDRARTALDVARLNLERAAVRAPVGGKITNFHLRRGDYVAAGAAVTALVDEASFYVLGYFEENKLDRIHPGDPARVRIMGDAGTLDGHVAGIAGGIEDRERSDSTSLLANVTPTFSWVRLAQRVPVRIALAGGEADGRLIAGRTASVEILAPARRQEAANRQP</sequence>
<comment type="subcellular location">
    <subcellularLocation>
        <location evidence="1">Membrane</location>
        <topology evidence="1">Single-pass membrane protein</topology>
    </subcellularLocation>
</comment>
<comment type="caution">
    <text evidence="10">The sequence shown here is derived from an EMBL/GenBank/DDBJ whole genome shotgun (WGS) entry which is preliminary data.</text>
</comment>
<keyword evidence="5 6" id="KW-0472">Membrane</keyword>
<evidence type="ECO:0000256" key="5">
    <source>
        <dbReference type="ARBA" id="ARBA00023136"/>
    </source>
</evidence>
<dbReference type="EMBL" id="QLIX01000001">
    <property type="protein sequence ID" value="RAI60944.1"/>
    <property type="molecule type" value="Genomic_DNA"/>
</dbReference>
<dbReference type="Gene3D" id="2.40.50.100">
    <property type="match status" value="1"/>
</dbReference>